<comment type="subcellular location">
    <subcellularLocation>
        <location evidence="1">Nucleus</location>
    </subcellularLocation>
</comment>
<dbReference type="Gene3D" id="3.30.70.330">
    <property type="match status" value="2"/>
</dbReference>
<dbReference type="AlphaFoldDB" id="A0A640KRI0"/>
<name>A0A640KRI0_LEITA</name>
<dbReference type="PANTHER" id="PTHR48039">
    <property type="entry name" value="RNA-BINDING MOTIF PROTEIN 14B"/>
    <property type="match status" value="1"/>
</dbReference>
<evidence type="ECO:0000313" key="9">
    <source>
        <dbReference type="Proteomes" id="UP000419144"/>
    </source>
</evidence>
<feature type="domain" description="RRM" evidence="7">
    <location>
        <begin position="110"/>
        <end position="185"/>
    </location>
</feature>
<feature type="region of interest" description="Disordered" evidence="6">
    <location>
        <begin position="425"/>
        <end position="446"/>
    </location>
</feature>
<evidence type="ECO:0000256" key="2">
    <source>
        <dbReference type="ARBA" id="ARBA00022737"/>
    </source>
</evidence>
<feature type="domain" description="RRM" evidence="7">
    <location>
        <begin position="307"/>
        <end position="407"/>
    </location>
</feature>
<dbReference type="InterPro" id="IPR035979">
    <property type="entry name" value="RBD_domain_sf"/>
</dbReference>
<dbReference type="CDD" id="cd12416">
    <property type="entry name" value="RRM4_RBM28_like"/>
    <property type="match status" value="1"/>
</dbReference>
<proteinExistence type="predicted"/>
<dbReference type="InterPro" id="IPR012677">
    <property type="entry name" value="Nucleotide-bd_a/b_plait_sf"/>
</dbReference>
<evidence type="ECO:0000313" key="8">
    <source>
        <dbReference type="EMBL" id="GET91624.1"/>
    </source>
</evidence>
<feature type="compositionally biased region" description="Acidic residues" evidence="6">
    <location>
        <begin position="84"/>
        <end position="98"/>
    </location>
</feature>
<dbReference type="SUPFAM" id="SSF54928">
    <property type="entry name" value="RNA-binding domain, RBD"/>
    <property type="match status" value="2"/>
</dbReference>
<dbReference type="PANTHER" id="PTHR48039:SF5">
    <property type="entry name" value="RNA-BINDING PROTEIN 28"/>
    <property type="match status" value="1"/>
</dbReference>
<dbReference type="Proteomes" id="UP000419144">
    <property type="component" value="Unassembled WGS sequence"/>
</dbReference>
<reference evidence="8" key="1">
    <citation type="submission" date="2019-11" db="EMBL/GenBank/DDBJ databases">
        <title>Leishmania tarentolae CDS.</title>
        <authorList>
            <person name="Goto Y."/>
            <person name="Yamagishi J."/>
        </authorList>
    </citation>
    <scope>NUCLEOTIDE SEQUENCE [LARGE SCALE GENOMIC DNA]</scope>
    <source>
        <strain evidence="8">Parrot Tar II</strain>
    </source>
</reference>
<dbReference type="OrthoDB" id="267048at2759"/>
<keyword evidence="2" id="KW-0677">Repeat</keyword>
<dbReference type="InterPro" id="IPR051945">
    <property type="entry name" value="RRM_MRD1_RNA_proc_ribogen"/>
</dbReference>
<protein>
    <submittedName>
        <fullName evidence="8">RNA-binding protein, putative</fullName>
    </submittedName>
</protein>
<dbReference type="GO" id="GO:0005634">
    <property type="term" value="C:nucleus"/>
    <property type="evidence" value="ECO:0007669"/>
    <property type="project" value="UniProtKB-SubCell"/>
</dbReference>
<dbReference type="SMART" id="SM00360">
    <property type="entry name" value="RRM"/>
    <property type="match status" value="2"/>
</dbReference>
<evidence type="ECO:0000256" key="3">
    <source>
        <dbReference type="ARBA" id="ARBA00022884"/>
    </source>
</evidence>
<keyword evidence="4" id="KW-0539">Nucleus</keyword>
<evidence type="ECO:0000256" key="4">
    <source>
        <dbReference type="ARBA" id="ARBA00023242"/>
    </source>
</evidence>
<sequence length="446" mass="50832">MAKGTVKRKATPSSLRKKKAQQRIRKQIRTKLQKKKPNWKTALAKVYTGGANTPREKKGSRKRARSGDDDGDDENTFNFTRDGVDEDGEVQSDVDEEKEERLNQRDPLETQLFLKNLPLDTSEEELMTYFKTHFSAVKRVLLVRNRASKMLSGTGFVHCGSAELAGKIFDYAQKNARELSAVGREEVKAQTEGLSHHQAKRLMHKMRTDSFVVRDPFLTMRDTKFTVMRVLSRSDTQEAVSAQQKKKKRTKVAADDPRNLYLLQEGLVLPDAAAAKGLHPRYLQMIQDDYAARKQQLTNSNYFVSKTRLSVRNLPRTMSENDMRRLFAEQARAYLKKHPDDKEKNKWGKYGPIRNVKLLKDTAGVSRGYGFIEFVNHNVALNALRMLNNNPTVFGDQRRLMVSFAIENMDAVQKLHRMKELKRARLARGSSDGRGPAALSKATKSS</sequence>
<dbReference type="GO" id="GO:0003729">
    <property type="term" value="F:mRNA binding"/>
    <property type="evidence" value="ECO:0007669"/>
    <property type="project" value="TreeGrafter"/>
</dbReference>
<organism evidence="8 9">
    <name type="scientific">Leishmania tarentolae</name>
    <name type="common">Sauroleishmania tarentolae</name>
    <dbReference type="NCBI Taxonomy" id="5689"/>
    <lineage>
        <taxon>Eukaryota</taxon>
        <taxon>Discoba</taxon>
        <taxon>Euglenozoa</taxon>
        <taxon>Kinetoplastea</taxon>
        <taxon>Metakinetoplastina</taxon>
        <taxon>Trypanosomatida</taxon>
        <taxon>Trypanosomatidae</taxon>
        <taxon>Leishmaniinae</taxon>
        <taxon>Leishmania</taxon>
        <taxon>lizard Leishmania</taxon>
    </lineage>
</organism>
<keyword evidence="3 5" id="KW-0694">RNA-binding</keyword>
<gene>
    <name evidence="8" type="ORF">LtaPh_3229900</name>
</gene>
<evidence type="ECO:0000259" key="7">
    <source>
        <dbReference type="PROSITE" id="PS50102"/>
    </source>
</evidence>
<dbReference type="EMBL" id="BLBS01000049">
    <property type="protein sequence ID" value="GET91624.1"/>
    <property type="molecule type" value="Genomic_DNA"/>
</dbReference>
<keyword evidence="9" id="KW-1185">Reference proteome</keyword>
<dbReference type="FunFam" id="3.30.70.330:FF:001047">
    <property type="entry name" value="Putative RNA-binding protein"/>
    <property type="match status" value="1"/>
</dbReference>
<evidence type="ECO:0000256" key="5">
    <source>
        <dbReference type="PROSITE-ProRule" id="PRU00176"/>
    </source>
</evidence>
<dbReference type="PROSITE" id="PS50102">
    <property type="entry name" value="RRM"/>
    <property type="match status" value="2"/>
</dbReference>
<evidence type="ECO:0000256" key="6">
    <source>
        <dbReference type="SAM" id="MobiDB-lite"/>
    </source>
</evidence>
<comment type="caution">
    <text evidence="8">The sequence shown here is derived from an EMBL/GenBank/DDBJ whole genome shotgun (WGS) entry which is preliminary data.</text>
</comment>
<dbReference type="Pfam" id="PF00076">
    <property type="entry name" value="RRM_1"/>
    <property type="match status" value="2"/>
</dbReference>
<evidence type="ECO:0000256" key="1">
    <source>
        <dbReference type="ARBA" id="ARBA00004123"/>
    </source>
</evidence>
<dbReference type="InterPro" id="IPR000504">
    <property type="entry name" value="RRM_dom"/>
</dbReference>
<dbReference type="VEuPathDB" id="TriTrypDB:LtaPh_3229900"/>
<accession>A0A640KRI0</accession>
<feature type="compositionally biased region" description="Basic residues" evidence="6">
    <location>
        <begin position="1"/>
        <end position="38"/>
    </location>
</feature>
<feature type="region of interest" description="Disordered" evidence="6">
    <location>
        <begin position="1"/>
        <end position="105"/>
    </location>
</feature>